<gene>
    <name evidence="1" type="ORF">Hyperionvirus34_2</name>
</gene>
<dbReference type="InterPro" id="IPR000408">
    <property type="entry name" value="Reg_chr_condens"/>
</dbReference>
<dbReference type="InterPro" id="IPR009091">
    <property type="entry name" value="RCC1/BLIP-II"/>
</dbReference>
<dbReference type="PANTHER" id="PTHR45982:SF1">
    <property type="entry name" value="REGULATOR OF CHROMOSOME CONDENSATION"/>
    <property type="match status" value="1"/>
</dbReference>
<name>A0A3G5ABR3_9VIRU</name>
<dbReference type="PROSITE" id="PS50012">
    <property type="entry name" value="RCC1_3"/>
    <property type="match status" value="4"/>
</dbReference>
<reference evidence="1" key="1">
    <citation type="submission" date="2018-10" db="EMBL/GenBank/DDBJ databases">
        <title>Hidden diversity of soil giant viruses.</title>
        <authorList>
            <person name="Schulz F."/>
            <person name="Alteio L."/>
            <person name="Goudeau D."/>
            <person name="Ryan E.M."/>
            <person name="Malmstrom R.R."/>
            <person name="Blanchard J."/>
            <person name="Woyke T."/>
        </authorList>
    </citation>
    <scope>NUCLEOTIDE SEQUENCE</scope>
    <source>
        <strain evidence="1">HYV1</strain>
    </source>
</reference>
<dbReference type="GO" id="GO:0005085">
    <property type="term" value="F:guanyl-nucleotide exchange factor activity"/>
    <property type="evidence" value="ECO:0007669"/>
    <property type="project" value="TreeGrafter"/>
</dbReference>
<sequence length="418" mass="46798">MDLIFLQTLPLDLLYIVANYNPAALFIYSKEELLRFNWTRLLRFNFHQDYKNSFLTNEELLRIYTYNFLGINKIICGSKECFIINDDLNVMNYDLRCRDTHEKYSHLLSVRDTPTFDIKDFQKNIFQVAYGNEYIIILLFDGTLLCRGNNVYGQLGLGDFNPRYTFVKNDTLGKDISIKQIVCGSYHTFILLTDGTLLGCGSNENGQLGLGISGSQKFFARVDGIKDIALVASGYYHSFIKLYDGTVMGCGNNTSGQLGFGDKRIVKTFTKIEYISQNIADIVCGNCTSFMLMNDGTLMSCGYGASGVLGHGNYKSKDIFTPVEKLPKNIVKIQAGFDHAICLLENGTIMTSGSNQSGELGFERTPKINIFQEIKNLPAKVINIGTGPFAQYSIIRLLNGTIMRYGACIQGLNSIHPN</sequence>
<organism evidence="1">
    <name type="scientific">Hyperionvirus sp</name>
    <dbReference type="NCBI Taxonomy" id="2487770"/>
    <lineage>
        <taxon>Viruses</taxon>
        <taxon>Varidnaviria</taxon>
        <taxon>Bamfordvirae</taxon>
        <taxon>Nucleocytoviricota</taxon>
        <taxon>Megaviricetes</taxon>
        <taxon>Imitervirales</taxon>
        <taxon>Mimiviridae</taxon>
        <taxon>Klosneuvirinae</taxon>
    </lineage>
</organism>
<dbReference type="EMBL" id="MK072416">
    <property type="protein sequence ID" value="AYV84678.1"/>
    <property type="molecule type" value="Genomic_DNA"/>
</dbReference>
<dbReference type="Pfam" id="PF13540">
    <property type="entry name" value="RCC1_2"/>
    <property type="match status" value="4"/>
</dbReference>
<dbReference type="PANTHER" id="PTHR45982">
    <property type="entry name" value="REGULATOR OF CHROMOSOME CONDENSATION"/>
    <property type="match status" value="1"/>
</dbReference>
<dbReference type="PRINTS" id="PR00633">
    <property type="entry name" value="RCCNDNSATION"/>
</dbReference>
<protein>
    <submittedName>
        <fullName evidence="1">Chromosome condensation regulator</fullName>
    </submittedName>
</protein>
<proteinExistence type="predicted"/>
<dbReference type="InterPro" id="IPR051553">
    <property type="entry name" value="Ran_GTPase-activating"/>
</dbReference>
<dbReference type="SUPFAM" id="SSF50985">
    <property type="entry name" value="RCC1/BLIP-II"/>
    <property type="match status" value="1"/>
</dbReference>
<evidence type="ECO:0000313" key="1">
    <source>
        <dbReference type="EMBL" id="AYV84678.1"/>
    </source>
</evidence>
<dbReference type="Gene3D" id="2.130.10.30">
    <property type="entry name" value="Regulator of chromosome condensation 1/beta-lactamase-inhibitor protein II"/>
    <property type="match status" value="1"/>
</dbReference>
<accession>A0A3G5ABR3</accession>